<reference evidence="11" key="1">
    <citation type="submission" date="2025-08" db="UniProtKB">
        <authorList>
            <consortium name="RefSeq"/>
        </authorList>
    </citation>
    <scope>IDENTIFICATION</scope>
    <source>
        <tissue evidence="11">Leaves</tissue>
    </source>
</reference>
<dbReference type="Gene3D" id="3.80.10.10">
    <property type="entry name" value="Ribonuclease Inhibitor"/>
    <property type="match status" value="1"/>
</dbReference>
<dbReference type="InterPro" id="IPR032675">
    <property type="entry name" value="LRR_dom_sf"/>
</dbReference>
<dbReference type="SUPFAM" id="SSF52058">
    <property type="entry name" value="L domain-like"/>
    <property type="match status" value="1"/>
</dbReference>
<dbReference type="Pfam" id="PF23598">
    <property type="entry name" value="LRR_14"/>
    <property type="match status" value="1"/>
</dbReference>
<evidence type="ECO:0000259" key="9">
    <source>
        <dbReference type="Pfam" id="PF23598"/>
    </source>
</evidence>
<gene>
    <name evidence="11" type="primary">LOC118343854</name>
</gene>
<dbReference type="GO" id="GO:0005886">
    <property type="term" value="C:plasma membrane"/>
    <property type="evidence" value="ECO:0007669"/>
    <property type="project" value="UniProtKB-SubCell"/>
</dbReference>
<feature type="domain" description="Disease resistance R13L4/SHOC-2-like LRR" evidence="9">
    <location>
        <begin position="37"/>
        <end position="177"/>
    </location>
</feature>
<keyword evidence="2" id="KW-1003">Cell membrane</keyword>
<dbReference type="OrthoDB" id="852079at2759"/>
<dbReference type="InParanoid" id="A0A6P9E431"/>
<dbReference type="InterPro" id="IPR051809">
    <property type="entry name" value="Plant_receptor-like_S/T_kinase"/>
</dbReference>
<organism evidence="10 11">
    <name type="scientific">Juglans regia</name>
    <name type="common">English walnut</name>
    <dbReference type="NCBI Taxonomy" id="51240"/>
    <lineage>
        <taxon>Eukaryota</taxon>
        <taxon>Viridiplantae</taxon>
        <taxon>Streptophyta</taxon>
        <taxon>Embryophyta</taxon>
        <taxon>Tracheophyta</taxon>
        <taxon>Spermatophyta</taxon>
        <taxon>Magnoliopsida</taxon>
        <taxon>eudicotyledons</taxon>
        <taxon>Gunneridae</taxon>
        <taxon>Pentapetalae</taxon>
        <taxon>rosids</taxon>
        <taxon>fabids</taxon>
        <taxon>Fagales</taxon>
        <taxon>Juglandaceae</taxon>
        <taxon>Juglans</taxon>
    </lineage>
</organism>
<keyword evidence="6" id="KW-0677">Repeat</keyword>
<keyword evidence="8" id="KW-0472">Membrane</keyword>
<evidence type="ECO:0000256" key="8">
    <source>
        <dbReference type="ARBA" id="ARBA00023136"/>
    </source>
</evidence>
<dbReference type="InterPro" id="IPR055414">
    <property type="entry name" value="LRR_R13L4/SHOC2-like"/>
</dbReference>
<proteinExistence type="predicted"/>
<evidence type="ECO:0000256" key="6">
    <source>
        <dbReference type="ARBA" id="ARBA00022737"/>
    </source>
</evidence>
<name>A0A6P9E431_JUGRE</name>
<dbReference type="PANTHER" id="PTHR27008">
    <property type="entry name" value="OS04G0122200 PROTEIN"/>
    <property type="match status" value="1"/>
</dbReference>
<dbReference type="GeneID" id="118343854"/>
<sequence>MNKLEGDVPQELGKLENLEILYFHSNDLGGGSDNSSLSFLTALTNCSLLKKLNFASCLFAGNLPASIGALSKEFYYFNLLNNRITGEIPGSIGNLSSLVHLTLWGNFLDGRIPTTFGKLQQLQRLDLGTNGLSGPIPEDMGNMDNLGLLDVSDNLISGSIPSTLGNLSELRYLCLETAYQESFPSNSPDVLA</sequence>
<evidence type="ECO:0000256" key="1">
    <source>
        <dbReference type="ARBA" id="ARBA00004236"/>
    </source>
</evidence>
<evidence type="ECO:0000256" key="2">
    <source>
        <dbReference type="ARBA" id="ARBA00022475"/>
    </source>
</evidence>
<evidence type="ECO:0000313" key="10">
    <source>
        <dbReference type="Proteomes" id="UP000235220"/>
    </source>
</evidence>
<evidence type="ECO:0000256" key="7">
    <source>
        <dbReference type="ARBA" id="ARBA00022989"/>
    </source>
</evidence>
<keyword evidence="3" id="KW-0433">Leucine-rich repeat</keyword>
<protein>
    <submittedName>
        <fullName evidence="11">Receptor-like protein kinase At3g47110</fullName>
    </submittedName>
</protein>
<evidence type="ECO:0000256" key="3">
    <source>
        <dbReference type="ARBA" id="ARBA00022614"/>
    </source>
</evidence>
<dbReference type="RefSeq" id="XP_035538993.1">
    <property type="nucleotide sequence ID" value="XM_035683100.1"/>
</dbReference>
<dbReference type="KEGG" id="jre:118343854"/>
<dbReference type="AlphaFoldDB" id="A0A6P9E431"/>
<keyword evidence="5" id="KW-0732">Signal</keyword>
<dbReference type="PANTHER" id="PTHR27008:SF592">
    <property type="entry name" value="LEUCINE-RICH REPEAT RECEPTOR-LIKE PROTEIN KINASE FAMILY PROTEIN-RELATED"/>
    <property type="match status" value="1"/>
</dbReference>
<dbReference type="FunFam" id="3.80.10.10:FF:000299">
    <property type="entry name" value="Piriformospora indica-insensitive protein 2"/>
    <property type="match status" value="1"/>
</dbReference>
<keyword evidence="10" id="KW-1185">Reference proteome</keyword>
<keyword evidence="7" id="KW-1133">Transmembrane helix</keyword>
<accession>A0A6P9E431</accession>
<evidence type="ECO:0000313" key="11">
    <source>
        <dbReference type="RefSeq" id="XP_035538993.1"/>
    </source>
</evidence>
<evidence type="ECO:0000256" key="5">
    <source>
        <dbReference type="ARBA" id="ARBA00022729"/>
    </source>
</evidence>
<keyword evidence="4" id="KW-0812">Transmembrane</keyword>
<comment type="subcellular location">
    <subcellularLocation>
        <location evidence="1">Cell membrane</location>
    </subcellularLocation>
</comment>
<evidence type="ECO:0000256" key="4">
    <source>
        <dbReference type="ARBA" id="ARBA00022692"/>
    </source>
</evidence>
<dbReference type="Proteomes" id="UP000235220">
    <property type="component" value="Chromosome 11"/>
</dbReference>